<sequence length="151" mass="15867">MTTSDIQSRSDDLARTAVTLRAERGFNCAQAVACALAPEVGADFEACYLLSEGFGAGMGGHQETCGAISGAVMALSHLNSSGTETSGTTKVATYRLVHELVQRFGEMNGTTRCAELKGIGCDHDPLRSCPGCIEDAVRIAVDIIARREPAE</sequence>
<comment type="caution">
    <text evidence="1">The sequence shown here is derived from an EMBL/GenBank/DDBJ whole genome shotgun (WGS) entry which is preliminary data.</text>
</comment>
<proteinExistence type="predicted"/>
<keyword evidence="2" id="KW-1185">Reference proteome</keyword>
<dbReference type="Pfam" id="PF09719">
    <property type="entry name" value="C_GCAxxG_C_C"/>
    <property type="match status" value="1"/>
</dbReference>
<dbReference type="Proteomes" id="UP000195781">
    <property type="component" value="Unassembled WGS sequence"/>
</dbReference>
<dbReference type="RefSeq" id="WP_094335232.1">
    <property type="nucleotide sequence ID" value="NZ_NFIE01000006.1"/>
</dbReference>
<dbReference type="EMBL" id="NFIE01000006">
    <property type="protein sequence ID" value="OUN89086.1"/>
    <property type="molecule type" value="Genomic_DNA"/>
</dbReference>
<name>A0A1Y3XU23_9ACTN</name>
<reference evidence="2" key="1">
    <citation type="submission" date="2017-04" db="EMBL/GenBank/DDBJ databases">
        <title>Function of individual gut microbiota members based on whole genome sequencing of pure cultures obtained from chicken caecum.</title>
        <authorList>
            <person name="Medvecky M."/>
            <person name="Cejkova D."/>
            <person name="Polansky O."/>
            <person name="Karasova D."/>
            <person name="Kubasova T."/>
            <person name="Cizek A."/>
            <person name="Rychlik I."/>
        </authorList>
    </citation>
    <scope>NUCLEOTIDE SEQUENCE [LARGE SCALE GENOMIC DNA]</scope>
    <source>
        <strain evidence="2">An5</strain>
    </source>
</reference>
<dbReference type="OrthoDB" id="9791535at2"/>
<evidence type="ECO:0000313" key="1">
    <source>
        <dbReference type="EMBL" id="OUN89086.1"/>
    </source>
</evidence>
<evidence type="ECO:0008006" key="3">
    <source>
        <dbReference type="Google" id="ProtNLM"/>
    </source>
</evidence>
<dbReference type="NCBIfam" id="TIGR01909">
    <property type="entry name" value="C_GCAxxG_C_C"/>
    <property type="match status" value="1"/>
</dbReference>
<dbReference type="InterPro" id="IPR010181">
    <property type="entry name" value="CGCAxxGCC_motif"/>
</dbReference>
<organism evidence="1 2">
    <name type="scientific">[Collinsella] massiliensis</name>
    <dbReference type="NCBI Taxonomy" id="1232426"/>
    <lineage>
        <taxon>Bacteria</taxon>
        <taxon>Bacillati</taxon>
        <taxon>Actinomycetota</taxon>
        <taxon>Coriobacteriia</taxon>
        <taxon>Coriobacteriales</taxon>
        <taxon>Coriobacteriaceae</taxon>
        <taxon>Enorma</taxon>
    </lineage>
</organism>
<accession>A0A1Y3XU23</accession>
<protein>
    <recommendedName>
        <fullName evidence="3">C_GCAxxG_C_C family protein</fullName>
    </recommendedName>
</protein>
<gene>
    <name evidence="1" type="ORF">B5G02_03690</name>
</gene>
<evidence type="ECO:0000313" key="2">
    <source>
        <dbReference type="Proteomes" id="UP000195781"/>
    </source>
</evidence>
<dbReference type="AlphaFoldDB" id="A0A1Y3XU23"/>